<organism evidence="8">
    <name type="scientific">seawater metagenome</name>
    <dbReference type="NCBI Taxonomy" id="1561972"/>
    <lineage>
        <taxon>unclassified sequences</taxon>
        <taxon>metagenomes</taxon>
        <taxon>ecological metagenomes</taxon>
    </lineage>
</organism>
<evidence type="ECO:0000256" key="4">
    <source>
        <dbReference type="ARBA" id="ARBA00022771"/>
    </source>
</evidence>
<evidence type="ECO:0000313" key="8">
    <source>
        <dbReference type="EMBL" id="VVU95567.1"/>
    </source>
</evidence>
<dbReference type="GO" id="GO:0008270">
    <property type="term" value="F:zinc ion binding"/>
    <property type="evidence" value="ECO:0007669"/>
    <property type="project" value="UniProtKB-KW"/>
</dbReference>
<protein>
    <recommendedName>
        <fullName evidence="7">RING-type domain-containing protein</fullName>
    </recommendedName>
</protein>
<keyword evidence="6" id="KW-0862">Zinc</keyword>
<evidence type="ECO:0000256" key="6">
    <source>
        <dbReference type="ARBA" id="ARBA00022833"/>
    </source>
</evidence>
<feature type="domain" description="RING-type" evidence="7">
    <location>
        <begin position="5"/>
        <end position="290"/>
    </location>
</feature>
<dbReference type="Gene3D" id="1.20.120.1750">
    <property type="match status" value="1"/>
</dbReference>
<dbReference type="EMBL" id="CABVLZ010000005">
    <property type="protein sequence ID" value="VVU95567.1"/>
    <property type="molecule type" value="Genomic_DNA"/>
</dbReference>
<keyword evidence="5" id="KW-0833">Ubl conjugation pathway</keyword>
<dbReference type="PROSITE" id="PS51873">
    <property type="entry name" value="TRIAD"/>
    <property type="match status" value="1"/>
</dbReference>
<proteinExistence type="predicted"/>
<evidence type="ECO:0000256" key="2">
    <source>
        <dbReference type="ARBA" id="ARBA00022723"/>
    </source>
</evidence>
<gene>
    <name evidence="8" type="ORF">CPAV1605_1319</name>
</gene>
<dbReference type="AlphaFoldDB" id="A0A5E8CKH4"/>
<evidence type="ECO:0000256" key="5">
    <source>
        <dbReference type="ARBA" id="ARBA00022786"/>
    </source>
</evidence>
<keyword evidence="3" id="KW-0677">Repeat</keyword>
<keyword evidence="1" id="KW-0808">Transferase</keyword>
<sequence length="459" mass="53637">MNSEELNTCQICTEEVTDNFTVICPFCSVEICEKCFQYGITMEIQNPICLCCKKNLSLEFVLSNNETDWCKTKFIPYFENLCLEKEKSKLMDTMPKFKKILEIKNLKSKIKELPSNKKIKTQLVKDWGNDTDISSADFKVILKIKIEEKDKSKTILIDKINILEDGEHKYGTKAAKKTVYICNCPNIKCRGFITDKYFCEICNTNICKACMATKEDGHTCKRADIETAELIKNSSKPCPKCYVPIFKISGCNQMFCTNCHVVFDWVTLKIDNGNVHNAHYFDWMTSQNNDSKTVNVEEIACGDIVEIFRNLAFKLRNRDENNSWSDYYNIRKIFDINRIMNGEIIENIKDKLIKDKFEDYRIQYLDKKISQDTWKKRIATDSISNERYRSLIEVFEMYVAVTSDFIRQLAYKEIEIITLFEKYSIFYKHFDECLDEVFQIFGGSLNKRMDQVVQSAGNI</sequence>
<dbReference type="SUPFAM" id="SSF57850">
    <property type="entry name" value="RING/U-box"/>
    <property type="match status" value="1"/>
</dbReference>
<evidence type="ECO:0000256" key="3">
    <source>
        <dbReference type="ARBA" id="ARBA00022737"/>
    </source>
</evidence>
<evidence type="ECO:0000256" key="1">
    <source>
        <dbReference type="ARBA" id="ARBA00022679"/>
    </source>
</evidence>
<reference evidence="8" key="1">
    <citation type="submission" date="2019-09" db="EMBL/GenBank/DDBJ databases">
        <authorList>
            <person name="Needham M D."/>
        </authorList>
    </citation>
    <scope>NUCLEOTIDE SEQUENCE</scope>
</reference>
<accession>A0A5E8CKH4</accession>
<keyword evidence="2" id="KW-0479">Metal-binding</keyword>
<name>A0A5E8CKH4_9ZZZZ</name>
<dbReference type="GO" id="GO:0016740">
    <property type="term" value="F:transferase activity"/>
    <property type="evidence" value="ECO:0007669"/>
    <property type="project" value="UniProtKB-KW"/>
</dbReference>
<keyword evidence="4" id="KW-0863">Zinc-finger</keyword>
<dbReference type="InterPro" id="IPR044066">
    <property type="entry name" value="TRIAD_supradom"/>
</dbReference>
<evidence type="ECO:0000259" key="7">
    <source>
        <dbReference type="PROSITE" id="PS51873"/>
    </source>
</evidence>